<dbReference type="GO" id="GO:0003677">
    <property type="term" value="F:DNA binding"/>
    <property type="evidence" value="ECO:0007669"/>
    <property type="project" value="UniProtKB-KW"/>
</dbReference>
<comment type="caution">
    <text evidence="5">The sequence shown here is derived from an EMBL/GenBank/DDBJ whole genome shotgun (WGS) entry which is preliminary data.</text>
</comment>
<protein>
    <submittedName>
        <fullName evidence="5">IclR family transcriptional regulator</fullName>
    </submittedName>
</protein>
<dbReference type="SMART" id="SM00346">
    <property type="entry name" value="HTH_ICLR"/>
    <property type="match status" value="1"/>
</dbReference>
<dbReference type="AlphaFoldDB" id="A0A2A4FZ23"/>
<evidence type="ECO:0000259" key="4">
    <source>
        <dbReference type="PROSITE" id="PS51078"/>
    </source>
</evidence>
<reference evidence="5 6" key="1">
    <citation type="submission" date="2017-09" db="EMBL/GenBank/DDBJ databases">
        <title>The Catabolism of 3,6-Dichlorosalicylic acid is Initiated by the Cytochrome P450 Monooxygenase DsmABC in Rhizorhabdus dicambivorans Ndbn-20.</title>
        <authorList>
            <person name="Na L."/>
        </authorList>
    </citation>
    <scope>NUCLEOTIDE SEQUENCE [LARGE SCALE GENOMIC DNA]</scope>
    <source>
        <strain evidence="5 6">Ndbn-20m</strain>
    </source>
</reference>
<dbReference type="SUPFAM" id="SSF46785">
    <property type="entry name" value="Winged helix' DNA-binding domain"/>
    <property type="match status" value="1"/>
</dbReference>
<evidence type="ECO:0000313" key="6">
    <source>
        <dbReference type="Proteomes" id="UP000218934"/>
    </source>
</evidence>
<dbReference type="GO" id="GO:0003700">
    <property type="term" value="F:DNA-binding transcription factor activity"/>
    <property type="evidence" value="ECO:0007669"/>
    <property type="project" value="TreeGrafter"/>
</dbReference>
<dbReference type="InterPro" id="IPR005471">
    <property type="entry name" value="Tscrpt_reg_IclR_N"/>
</dbReference>
<dbReference type="PANTHER" id="PTHR30136">
    <property type="entry name" value="HELIX-TURN-HELIX TRANSCRIPTIONAL REGULATOR, ICLR FAMILY"/>
    <property type="match status" value="1"/>
</dbReference>
<dbReference type="InterPro" id="IPR050707">
    <property type="entry name" value="HTH_MetabolicPath_Reg"/>
</dbReference>
<organism evidence="5 6">
    <name type="scientific">Rhizorhabdus dicambivorans</name>
    <dbReference type="NCBI Taxonomy" id="1850238"/>
    <lineage>
        <taxon>Bacteria</taxon>
        <taxon>Pseudomonadati</taxon>
        <taxon>Pseudomonadota</taxon>
        <taxon>Alphaproteobacteria</taxon>
        <taxon>Sphingomonadales</taxon>
        <taxon>Sphingomonadaceae</taxon>
        <taxon>Rhizorhabdus</taxon>
    </lineage>
</organism>
<keyword evidence="3" id="KW-0804">Transcription</keyword>
<dbReference type="RefSeq" id="WP_066959625.1">
    <property type="nucleotide sequence ID" value="NZ_CP023449.1"/>
</dbReference>
<dbReference type="PANTHER" id="PTHR30136:SF34">
    <property type="entry name" value="TRANSCRIPTIONAL REGULATOR"/>
    <property type="match status" value="1"/>
</dbReference>
<dbReference type="PROSITE" id="PS51078">
    <property type="entry name" value="ICLR_ED"/>
    <property type="match status" value="1"/>
</dbReference>
<proteinExistence type="predicted"/>
<evidence type="ECO:0000313" key="5">
    <source>
        <dbReference type="EMBL" id="PCE42749.1"/>
    </source>
</evidence>
<dbReference type="GO" id="GO:0045892">
    <property type="term" value="P:negative regulation of DNA-templated transcription"/>
    <property type="evidence" value="ECO:0007669"/>
    <property type="project" value="TreeGrafter"/>
</dbReference>
<feature type="domain" description="IclR-ED" evidence="4">
    <location>
        <begin position="72"/>
        <end position="257"/>
    </location>
</feature>
<evidence type="ECO:0000256" key="3">
    <source>
        <dbReference type="ARBA" id="ARBA00023163"/>
    </source>
</evidence>
<dbReference type="Pfam" id="PF01614">
    <property type="entry name" value="IclR_C"/>
    <property type="match status" value="1"/>
</dbReference>
<accession>A0A2A4FZ23</accession>
<dbReference type="InterPro" id="IPR014757">
    <property type="entry name" value="Tscrpt_reg_IclR_C"/>
</dbReference>
<dbReference type="Pfam" id="PF09339">
    <property type="entry name" value="HTH_IclR"/>
    <property type="match status" value="1"/>
</dbReference>
<evidence type="ECO:0000256" key="2">
    <source>
        <dbReference type="ARBA" id="ARBA00023125"/>
    </source>
</evidence>
<dbReference type="Proteomes" id="UP000218934">
    <property type="component" value="Unassembled WGS sequence"/>
</dbReference>
<keyword evidence="6" id="KW-1185">Reference proteome</keyword>
<dbReference type="InterPro" id="IPR036390">
    <property type="entry name" value="WH_DNA-bd_sf"/>
</dbReference>
<keyword evidence="2" id="KW-0238">DNA-binding</keyword>
<dbReference type="OrthoDB" id="9807558at2"/>
<keyword evidence="1" id="KW-0805">Transcription regulation</keyword>
<dbReference type="Gene3D" id="1.10.10.10">
    <property type="entry name" value="Winged helix-like DNA-binding domain superfamily/Winged helix DNA-binding domain"/>
    <property type="match status" value="1"/>
</dbReference>
<evidence type="ECO:0000256" key="1">
    <source>
        <dbReference type="ARBA" id="ARBA00023015"/>
    </source>
</evidence>
<dbReference type="InterPro" id="IPR036388">
    <property type="entry name" value="WH-like_DNA-bd_sf"/>
</dbReference>
<dbReference type="KEGG" id="rdi:CMV14_03745"/>
<dbReference type="SUPFAM" id="SSF55781">
    <property type="entry name" value="GAF domain-like"/>
    <property type="match status" value="1"/>
</dbReference>
<gene>
    <name evidence="5" type="ORF">COO09_07880</name>
</gene>
<sequence>MADGAVADPNFMLSLARGLDVLRAFEGRSSLTVGEAARISGLNRPSAGRCLHTLVQLEYARERGGQYALTPRLLPLACGYLTSTPLASAAQAVANALRDRLEETISVGTLDPSDPGRIIYIARAERNQIIAAPLMVGSTLPSHCTSMGRILLAAMDEDERERWLSAALLEPRTERTITSPERLRAELASVAEQRWSLVEEELEPGLRSLAVPVRDRDGTVVASLNVATFSHAHSRERLLEIHLPDLRAAAGQLERAI</sequence>
<name>A0A2A4FZ23_9SPHN</name>
<dbReference type="Gene3D" id="3.30.450.40">
    <property type="match status" value="1"/>
</dbReference>
<dbReference type="EMBL" id="NWUF01000006">
    <property type="protein sequence ID" value="PCE42749.1"/>
    <property type="molecule type" value="Genomic_DNA"/>
</dbReference>
<dbReference type="InterPro" id="IPR029016">
    <property type="entry name" value="GAF-like_dom_sf"/>
</dbReference>